<proteinExistence type="predicted"/>
<gene>
    <name evidence="1" type="ORF">E8M63_04580</name>
</gene>
<evidence type="ECO:0008006" key="3">
    <source>
        <dbReference type="Google" id="ProtNLM"/>
    </source>
</evidence>
<dbReference type="AlphaFoldDB" id="A0AAX2TRI8"/>
<dbReference type="EMBL" id="SUQX01000005">
    <property type="protein sequence ID" value="TJX06164.1"/>
    <property type="molecule type" value="Genomic_DNA"/>
</dbReference>
<protein>
    <recommendedName>
        <fullName evidence="3">Lipoprotein</fullName>
    </recommendedName>
</protein>
<accession>A0AAX2TRI8</accession>
<name>A0AAX2TRI8_NEIGO</name>
<comment type="caution">
    <text evidence="1">The sequence shown here is derived from an EMBL/GenBank/DDBJ whole genome shotgun (WGS) entry which is preliminary data.</text>
</comment>
<organism evidence="1 2">
    <name type="scientific">Neisseria gonorrhoeae</name>
    <dbReference type="NCBI Taxonomy" id="485"/>
    <lineage>
        <taxon>Bacteria</taxon>
        <taxon>Pseudomonadati</taxon>
        <taxon>Pseudomonadota</taxon>
        <taxon>Betaproteobacteria</taxon>
        <taxon>Neisseriales</taxon>
        <taxon>Neisseriaceae</taxon>
        <taxon>Neisseria</taxon>
    </lineage>
</organism>
<dbReference type="Proteomes" id="UP000307092">
    <property type="component" value="Unassembled WGS sequence"/>
</dbReference>
<reference evidence="1 2" key="1">
    <citation type="submission" date="2019-04" db="EMBL/GenBank/DDBJ databases">
        <title>The CDC panel for molecular diagnostics of ciprofloxacin resistance and its use for research and clinical development.</title>
        <authorList>
            <person name="Liu H."/>
            <person name="Tang K."/>
            <person name="Pham C."/>
            <person name="Schmerer M."/>
        </authorList>
    </citation>
    <scope>NUCLEOTIDE SEQUENCE [LARGE SCALE GENOMIC DNA]</scope>
    <source>
        <strain evidence="1 2">LRRBGS_0742</strain>
    </source>
</reference>
<sequence>MAACTLSLSLSACTSTQVTSFVEGLSEGLVDVSEAFITTKAESYSAPSLQDKQIFINRVSERAQKNYKERRKKKEADLLNSASSLNESTSEALSALKNAIVIPKRPKRSLGKKYKNGFHPVNTCADVEARWANGAMRDVRDIERLISRNVPLRRIGDAIQNMCMETNVSIRMYRQECRSESSDFYDEMLEHHENFIGSSKSFASSLLPLSVTNFTTDMACTPEF</sequence>
<evidence type="ECO:0000313" key="2">
    <source>
        <dbReference type="Proteomes" id="UP000307092"/>
    </source>
</evidence>
<evidence type="ECO:0000313" key="1">
    <source>
        <dbReference type="EMBL" id="TJX06164.1"/>
    </source>
</evidence>